<dbReference type="PANTHER" id="PTHR16019">
    <property type="entry name" value="SYNAPSE-ASSOCIATED PROTEIN"/>
    <property type="match status" value="1"/>
</dbReference>
<comment type="caution">
    <text evidence="3">The sequence shown here is derived from an EMBL/GenBank/DDBJ whole genome shotgun (WGS) entry which is preliminary data.</text>
</comment>
<feature type="compositionally biased region" description="Basic and acidic residues" evidence="1">
    <location>
        <begin position="290"/>
        <end position="308"/>
    </location>
</feature>
<dbReference type="InterPro" id="IPR051494">
    <property type="entry name" value="BSD_domain-containing"/>
</dbReference>
<dbReference type="PROSITE" id="PS50858">
    <property type="entry name" value="BSD"/>
    <property type="match status" value="1"/>
</dbReference>
<dbReference type="Proteomes" id="UP000717996">
    <property type="component" value="Unassembled WGS sequence"/>
</dbReference>
<feature type="compositionally biased region" description="Basic and acidic residues" evidence="1">
    <location>
        <begin position="324"/>
        <end position="335"/>
    </location>
</feature>
<dbReference type="SMART" id="SM00751">
    <property type="entry name" value="BSD"/>
    <property type="match status" value="1"/>
</dbReference>
<dbReference type="Pfam" id="PF03909">
    <property type="entry name" value="BSD"/>
    <property type="match status" value="1"/>
</dbReference>
<reference evidence="3" key="1">
    <citation type="journal article" date="2020" name="Microb. Genom.">
        <title>Genetic diversity of clinical and environmental Mucorales isolates obtained from an investigation of mucormycosis cases among solid organ transplant recipients.</title>
        <authorList>
            <person name="Nguyen M.H."/>
            <person name="Kaul D."/>
            <person name="Muto C."/>
            <person name="Cheng S.J."/>
            <person name="Richter R.A."/>
            <person name="Bruno V.M."/>
            <person name="Liu G."/>
            <person name="Beyhan S."/>
            <person name="Sundermann A.J."/>
            <person name="Mounaud S."/>
            <person name="Pasculle A.W."/>
            <person name="Nierman W.C."/>
            <person name="Driscoll E."/>
            <person name="Cumbie R."/>
            <person name="Clancy C.J."/>
            <person name="Dupont C.L."/>
        </authorList>
    </citation>
    <scope>NUCLEOTIDE SEQUENCE</scope>
    <source>
        <strain evidence="3">GL16</strain>
    </source>
</reference>
<evidence type="ECO:0000313" key="3">
    <source>
        <dbReference type="EMBL" id="KAG1544213.1"/>
    </source>
</evidence>
<feature type="compositionally biased region" description="Low complexity" evidence="1">
    <location>
        <begin position="310"/>
        <end position="320"/>
    </location>
</feature>
<feature type="compositionally biased region" description="Acidic residues" evidence="1">
    <location>
        <begin position="273"/>
        <end position="289"/>
    </location>
</feature>
<sequence>MDDIYQYAAISNNNNTSEEEDVILNAFSNMSWGKKWTSLVNTVKKQSEAFVEETKNDFKEFVQVLAEDTEMEQSDSSTEDMRESLDSINTLSFSSLKDGLLKALEQQIPNQVQSVRLPENMNLSQLKEGLSKGTRSAEHYLQMFGTEVILALKNTVTVIAPEEQEQVAANHPRIFATRKEALLAKMQINEDTYLKEPEIEEAKIFNDNFRIDDQTERIAELLNTYPELREMMNRLVPVQVSYPLFWQRYFYQTYKIDQDEQKRQLIVQGVKDEQEDENEFKWDSDDEENITVKEEDNKTNSEDTDFSHLSEPSSSPQQQTTEDEWVKTEKKKEKTDDEDDSDWE</sequence>
<organism evidence="3 4">
    <name type="scientific">Rhizopus oryzae</name>
    <name type="common">Mucormycosis agent</name>
    <name type="synonym">Rhizopus arrhizus var. delemar</name>
    <dbReference type="NCBI Taxonomy" id="64495"/>
    <lineage>
        <taxon>Eukaryota</taxon>
        <taxon>Fungi</taxon>
        <taxon>Fungi incertae sedis</taxon>
        <taxon>Mucoromycota</taxon>
        <taxon>Mucoromycotina</taxon>
        <taxon>Mucoromycetes</taxon>
        <taxon>Mucorales</taxon>
        <taxon>Mucorineae</taxon>
        <taxon>Rhizopodaceae</taxon>
        <taxon>Rhizopus</taxon>
    </lineage>
</organism>
<protein>
    <recommendedName>
        <fullName evidence="2">BSD domain-containing protein</fullName>
    </recommendedName>
</protein>
<dbReference type="PANTHER" id="PTHR16019:SF5">
    <property type="entry name" value="BSD DOMAIN-CONTAINING PROTEIN 1"/>
    <property type="match status" value="1"/>
</dbReference>
<evidence type="ECO:0000256" key="1">
    <source>
        <dbReference type="SAM" id="MobiDB-lite"/>
    </source>
</evidence>
<evidence type="ECO:0000313" key="4">
    <source>
        <dbReference type="Proteomes" id="UP000717996"/>
    </source>
</evidence>
<dbReference type="Gene3D" id="1.10.3970.10">
    <property type="entry name" value="BSD domain"/>
    <property type="match status" value="1"/>
</dbReference>
<dbReference type="InterPro" id="IPR035925">
    <property type="entry name" value="BSD_dom_sf"/>
</dbReference>
<name>A0A9P6YBL5_RHIOR</name>
<gene>
    <name evidence="3" type="ORF">G6F51_006202</name>
</gene>
<dbReference type="AlphaFoldDB" id="A0A9P6YBL5"/>
<dbReference type="SUPFAM" id="SSF140383">
    <property type="entry name" value="BSD domain-like"/>
    <property type="match status" value="1"/>
</dbReference>
<dbReference type="EMBL" id="JAANIT010000823">
    <property type="protein sequence ID" value="KAG1544213.1"/>
    <property type="molecule type" value="Genomic_DNA"/>
</dbReference>
<dbReference type="InterPro" id="IPR005607">
    <property type="entry name" value="BSD_dom"/>
</dbReference>
<proteinExistence type="predicted"/>
<feature type="domain" description="BSD" evidence="2">
    <location>
        <begin position="205"/>
        <end position="257"/>
    </location>
</feature>
<accession>A0A9P6YBL5</accession>
<dbReference type="OrthoDB" id="73788at2759"/>
<dbReference type="GO" id="GO:0005737">
    <property type="term" value="C:cytoplasm"/>
    <property type="evidence" value="ECO:0007669"/>
    <property type="project" value="TreeGrafter"/>
</dbReference>
<feature type="region of interest" description="Disordered" evidence="1">
    <location>
        <begin position="273"/>
        <end position="344"/>
    </location>
</feature>
<evidence type="ECO:0000259" key="2">
    <source>
        <dbReference type="PROSITE" id="PS50858"/>
    </source>
</evidence>